<feature type="domain" description="DUF1541" evidence="1">
    <location>
        <begin position="124"/>
        <end position="175"/>
    </location>
</feature>
<name>A0A1Y0CVV6_9GAMM</name>
<dbReference type="AlphaFoldDB" id="A0A1Y0CVV6"/>
<organism evidence="2 3">
    <name type="scientific">Oceanisphaera avium</name>
    <dbReference type="NCBI Taxonomy" id="1903694"/>
    <lineage>
        <taxon>Bacteria</taxon>
        <taxon>Pseudomonadati</taxon>
        <taxon>Pseudomonadota</taxon>
        <taxon>Gammaproteobacteria</taxon>
        <taxon>Aeromonadales</taxon>
        <taxon>Aeromonadaceae</taxon>
        <taxon>Oceanisphaera</taxon>
    </lineage>
</organism>
<sequence>MKKTLLILGAASALILAGCDESKKPYEPELDTEYNTEMKSPTNQDEMGDYTVAENPTFPIGTTVIIKSEHNKGMKDAKATIVGAYETVAYSVTYKPSNGEPEISDSKWIVDEEIVDENDVAFEVGDKVTTTANRQPGMQGTEVTIETVRPTTVYMVDYVDSTNDKKVSNYKWLIEDELIKEK</sequence>
<proteinExistence type="predicted"/>
<protein>
    <recommendedName>
        <fullName evidence="1">DUF1541 domain-containing protein</fullName>
    </recommendedName>
</protein>
<evidence type="ECO:0000259" key="1">
    <source>
        <dbReference type="Pfam" id="PF07563"/>
    </source>
</evidence>
<evidence type="ECO:0000313" key="2">
    <source>
        <dbReference type="EMBL" id="ART79015.1"/>
    </source>
</evidence>
<dbReference type="OrthoDB" id="1701949at2"/>
<dbReference type="KEGG" id="ocm:CBP12_01665"/>
<dbReference type="Gene3D" id="2.30.30.1210">
    <property type="entry name" value="Domain of unknown function DUF1541"/>
    <property type="match status" value="1"/>
</dbReference>
<gene>
    <name evidence="2" type="ORF">CBP12_01665</name>
</gene>
<dbReference type="InterPro" id="IPR011438">
    <property type="entry name" value="DUF1541"/>
</dbReference>
<feature type="domain" description="DUF1541" evidence="1">
    <location>
        <begin position="61"/>
        <end position="110"/>
    </location>
</feature>
<evidence type="ECO:0000313" key="3">
    <source>
        <dbReference type="Proteomes" id="UP000243793"/>
    </source>
</evidence>
<dbReference type="RefSeq" id="WP_086962352.1">
    <property type="nucleotide sequence ID" value="NZ_CP021376.1"/>
</dbReference>
<dbReference type="Pfam" id="PF07563">
    <property type="entry name" value="DUF1541"/>
    <property type="match status" value="2"/>
</dbReference>
<dbReference type="PROSITE" id="PS51257">
    <property type="entry name" value="PROKAR_LIPOPROTEIN"/>
    <property type="match status" value="1"/>
</dbReference>
<accession>A0A1Y0CVV6</accession>
<dbReference type="EMBL" id="CP021376">
    <property type="protein sequence ID" value="ART79015.1"/>
    <property type="molecule type" value="Genomic_DNA"/>
</dbReference>
<dbReference type="Proteomes" id="UP000243793">
    <property type="component" value="Chromosome"/>
</dbReference>
<reference evidence="3" key="1">
    <citation type="submission" date="2017-05" db="EMBL/GenBank/DDBJ databases">
        <authorList>
            <person name="Sung H."/>
        </authorList>
    </citation>
    <scope>NUCLEOTIDE SEQUENCE [LARGE SCALE GENOMIC DNA]</scope>
    <source>
        <strain evidence="3">AMac2203</strain>
    </source>
</reference>
<keyword evidence="3" id="KW-1185">Reference proteome</keyword>